<keyword evidence="2 4" id="KW-0251">Elongation factor</keyword>
<dbReference type="SUPFAM" id="SSF50249">
    <property type="entry name" value="Nucleic acid-binding proteins"/>
    <property type="match status" value="1"/>
</dbReference>
<name>A0A0G1T5G2_9BACT</name>
<dbReference type="GO" id="GO:0043043">
    <property type="term" value="P:peptide biosynthetic process"/>
    <property type="evidence" value="ECO:0007669"/>
    <property type="project" value="InterPro"/>
</dbReference>
<dbReference type="Pfam" id="PF08207">
    <property type="entry name" value="EFP_N"/>
    <property type="match status" value="1"/>
</dbReference>
<dbReference type="AlphaFoldDB" id="A0A0G1T5G2"/>
<dbReference type="UniPathway" id="UPA00345"/>
<dbReference type="GO" id="GO:0005829">
    <property type="term" value="C:cytosol"/>
    <property type="evidence" value="ECO:0007669"/>
    <property type="project" value="UniProtKB-ARBA"/>
</dbReference>
<dbReference type="FunFam" id="2.40.50.140:FF:000004">
    <property type="entry name" value="Elongation factor P"/>
    <property type="match status" value="1"/>
</dbReference>
<comment type="caution">
    <text evidence="4">The sequence shown here is derived from an EMBL/GenBank/DDBJ whole genome shotgun (WGS) entry which is preliminary data.</text>
</comment>
<comment type="subcellular location">
    <subcellularLocation>
        <location evidence="2">Cytoplasm</location>
    </subcellularLocation>
</comment>
<dbReference type="PATRIC" id="fig|1618655.3.peg.231"/>
<proteinExistence type="inferred from homology"/>
<gene>
    <name evidence="2" type="primary">efp</name>
    <name evidence="4" type="ORF">UY02_C0009G0006</name>
</gene>
<dbReference type="PANTHER" id="PTHR30053">
    <property type="entry name" value="ELONGATION FACTOR P"/>
    <property type="match status" value="1"/>
</dbReference>
<protein>
    <recommendedName>
        <fullName evidence="2">Elongation factor P</fullName>
        <shortName evidence="2">EF-P</shortName>
    </recommendedName>
</protein>
<dbReference type="InterPro" id="IPR013852">
    <property type="entry name" value="Transl_elong_P/YeiP_CS"/>
</dbReference>
<evidence type="ECO:0000256" key="2">
    <source>
        <dbReference type="HAMAP-Rule" id="MF_00141"/>
    </source>
</evidence>
<evidence type="ECO:0000256" key="1">
    <source>
        <dbReference type="ARBA" id="ARBA00009479"/>
    </source>
</evidence>
<dbReference type="PANTHER" id="PTHR30053:SF12">
    <property type="entry name" value="ELONGATION FACTOR P (EF-P) FAMILY PROTEIN"/>
    <property type="match status" value="1"/>
</dbReference>
<accession>A0A0G1T5G2</accession>
<dbReference type="InterPro" id="IPR008991">
    <property type="entry name" value="Translation_prot_SH3-like_sf"/>
</dbReference>
<dbReference type="InterPro" id="IPR014722">
    <property type="entry name" value="Rib_uL2_dom2"/>
</dbReference>
<comment type="similarity">
    <text evidence="1 2">Belongs to the elongation factor P family.</text>
</comment>
<sequence length="191" mass="21638">MLSYNELKKGTIFVLDGQPHEVMEYEFLRMQQRKPVAKTKIKNLITGKIVERAFHQNESFEEADIQKEDIKYLYNNKGQFWFCKKDDPSKRFFMTQEQVGPAGMFIKANTLVMALKFGDQIMGIKPPIKMELKVKEAPPGVKGDTATGGTKVAILETGATVNVPLFVNAGDIIRVNTETGEYAERIEKSKE</sequence>
<keyword evidence="2" id="KW-0963">Cytoplasm</keyword>
<dbReference type="CDD" id="cd05794">
    <property type="entry name" value="S1_EF-P_repeat_2"/>
    <property type="match status" value="1"/>
</dbReference>
<evidence type="ECO:0000313" key="5">
    <source>
        <dbReference type="Proteomes" id="UP000034682"/>
    </source>
</evidence>
<dbReference type="InterPro" id="IPR020599">
    <property type="entry name" value="Transl_elong_fac_P/YeiP"/>
</dbReference>
<feature type="domain" description="Elongation factor P C-terminal" evidence="3">
    <location>
        <begin position="130"/>
        <end position="185"/>
    </location>
</feature>
<dbReference type="Gene3D" id="2.40.50.140">
    <property type="entry name" value="Nucleic acid-binding proteins"/>
    <property type="match status" value="2"/>
</dbReference>
<comment type="function">
    <text evidence="2">Involved in peptide bond synthesis. Stimulates efficient translation and peptide-bond synthesis on native or reconstituted 70S ribosomes in vitro. Probably functions indirectly by altering the affinity of the ribosome for aminoacyl-tRNA, thus increasing their reactivity as acceptors for peptidyl transferase.</text>
</comment>
<dbReference type="HAMAP" id="MF_00141">
    <property type="entry name" value="EF_P"/>
    <property type="match status" value="1"/>
</dbReference>
<evidence type="ECO:0000313" key="4">
    <source>
        <dbReference type="EMBL" id="KKU76977.1"/>
    </source>
</evidence>
<dbReference type="NCBIfam" id="NF001810">
    <property type="entry name" value="PRK00529.1"/>
    <property type="match status" value="1"/>
</dbReference>
<organism evidence="4 5">
    <name type="scientific">Candidatus Giovannonibacteria bacterium GW2011_GWB1_47_6b</name>
    <dbReference type="NCBI Taxonomy" id="1618655"/>
    <lineage>
        <taxon>Bacteria</taxon>
        <taxon>Candidatus Giovannoniibacteriota</taxon>
    </lineage>
</organism>
<dbReference type="InterPro" id="IPR013185">
    <property type="entry name" value="Transl_elong_KOW-like"/>
</dbReference>
<dbReference type="PROSITE" id="PS01275">
    <property type="entry name" value="EFP"/>
    <property type="match status" value="1"/>
</dbReference>
<dbReference type="SMART" id="SM00841">
    <property type="entry name" value="Elong-fact-P_C"/>
    <property type="match status" value="1"/>
</dbReference>
<dbReference type="SUPFAM" id="SSF50104">
    <property type="entry name" value="Translation proteins SH3-like domain"/>
    <property type="match status" value="1"/>
</dbReference>
<dbReference type="EMBL" id="LCOK01000009">
    <property type="protein sequence ID" value="KKU76977.1"/>
    <property type="molecule type" value="Genomic_DNA"/>
</dbReference>
<reference evidence="4 5" key="1">
    <citation type="journal article" date="2015" name="Nature">
        <title>rRNA introns, odd ribosomes, and small enigmatic genomes across a large radiation of phyla.</title>
        <authorList>
            <person name="Brown C.T."/>
            <person name="Hug L.A."/>
            <person name="Thomas B.C."/>
            <person name="Sharon I."/>
            <person name="Castelle C.J."/>
            <person name="Singh A."/>
            <person name="Wilkins M.J."/>
            <person name="Williams K.H."/>
            <person name="Banfield J.F."/>
        </authorList>
    </citation>
    <scope>NUCLEOTIDE SEQUENCE [LARGE SCALE GENOMIC DNA]</scope>
</reference>
<dbReference type="Proteomes" id="UP000034682">
    <property type="component" value="Unassembled WGS sequence"/>
</dbReference>
<dbReference type="InterPro" id="IPR011768">
    <property type="entry name" value="Transl_elongation_fac_P"/>
</dbReference>
<dbReference type="PIRSF" id="PIRSF005901">
    <property type="entry name" value="EF-P"/>
    <property type="match status" value="1"/>
</dbReference>
<dbReference type="GO" id="GO:0003746">
    <property type="term" value="F:translation elongation factor activity"/>
    <property type="evidence" value="ECO:0007669"/>
    <property type="project" value="UniProtKB-UniRule"/>
</dbReference>
<dbReference type="InterPro" id="IPR015365">
    <property type="entry name" value="Elong-fact-P_C"/>
</dbReference>
<keyword evidence="2" id="KW-0648">Protein biosynthesis</keyword>
<comment type="pathway">
    <text evidence="2">Protein biosynthesis; polypeptide chain elongation.</text>
</comment>
<dbReference type="InterPro" id="IPR012340">
    <property type="entry name" value="NA-bd_OB-fold"/>
</dbReference>
<dbReference type="Pfam" id="PF09285">
    <property type="entry name" value="Elong-fact-P_C"/>
    <property type="match status" value="1"/>
</dbReference>
<dbReference type="Gene3D" id="2.30.30.30">
    <property type="match status" value="1"/>
</dbReference>
<evidence type="ECO:0000259" key="3">
    <source>
        <dbReference type="SMART" id="SM00841"/>
    </source>
</evidence>